<evidence type="ECO:0000313" key="3">
    <source>
        <dbReference type="Proteomes" id="UP000054560"/>
    </source>
</evidence>
<dbReference type="GeneID" id="25902646"/>
<dbReference type="Proteomes" id="UP000054560">
    <property type="component" value="Unassembled WGS sequence"/>
</dbReference>
<dbReference type="PANTHER" id="PTHR12991:SF10">
    <property type="entry name" value="GATOR COMPLEX PROTEIN NPRL2"/>
    <property type="match status" value="1"/>
</dbReference>
<dbReference type="InterPro" id="IPR009348">
    <property type="entry name" value="NPR2-like"/>
</dbReference>
<dbReference type="GO" id="GO:0010508">
    <property type="term" value="P:positive regulation of autophagy"/>
    <property type="evidence" value="ECO:0007669"/>
    <property type="project" value="TreeGrafter"/>
</dbReference>
<dbReference type="EMBL" id="KQ241689">
    <property type="protein sequence ID" value="KNC85693.1"/>
    <property type="molecule type" value="Genomic_DNA"/>
</dbReference>
<comment type="similarity">
    <text evidence="1">Belongs to the NPR2 family.</text>
</comment>
<dbReference type="eggNOG" id="KOG3789">
    <property type="taxonomic scope" value="Eukaryota"/>
</dbReference>
<proteinExistence type="inferred from homology"/>
<dbReference type="GO" id="GO:1990130">
    <property type="term" value="C:GATOR1 complex"/>
    <property type="evidence" value="ECO:0007669"/>
    <property type="project" value="TreeGrafter"/>
</dbReference>
<dbReference type="GO" id="GO:1904262">
    <property type="term" value="P:negative regulation of TORC1 signaling"/>
    <property type="evidence" value="ECO:0007669"/>
    <property type="project" value="TreeGrafter"/>
</dbReference>
<dbReference type="Pfam" id="PF06218">
    <property type="entry name" value="NPR2"/>
    <property type="match status" value="3"/>
</dbReference>
<sequence length="393" mass="44975">MPTSEGDLTVHPDAMQVGCLCGHRKTGAYLYGVSLHRDGFDLHLMLKFVCIFRYSKDVTIVSFPVCIESHKYKRNKMLFNLGFAFDSNSYTGDYEPVCRKIAKYLRESELRDEFLSNPETKVRLPEFMIRLREELLTTGQCSFQINEWCLIYVHLPVTLPEPPDVWDFYVPVMVRQAERQQIRDEWDGTLKRVYPHIDGKNHVADIAHKAAVDTVLVRKCIQHLVYYQICVLVDIFQYGNTYMVTPAINTLYNDGPLQAQCCVYVHDKDAAPPHISTIFSLYTRLSADKDVSTFCEENEQALVGVDVLRFIQFGMVFGILRCVRRWPVVVNDCTAENRTNSPTKKTVFSVPDQIKRMFTGGVPFDEVCYKLCVSASSLAEAVTLDPTTTIIKK</sequence>
<dbReference type="GO" id="GO:0034198">
    <property type="term" value="P:cellular response to amino acid starvation"/>
    <property type="evidence" value="ECO:0007669"/>
    <property type="project" value="TreeGrafter"/>
</dbReference>
<dbReference type="GO" id="GO:0005774">
    <property type="term" value="C:vacuolar membrane"/>
    <property type="evidence" value="ECO:0007669"/>
    <property type="project" value="TreeGrafter"/>
</dbReference>
<protein>
    <recommendedName>
        <fullName evidence="4">Nitrogen permease regulator 2</fullName>
    </recommendedName>
</protein>
<accession>A0A0L0GBR9</accession>
<dbReference type="RefSeq" id="XP_014159595.1">
    <property type="nucleotide sequence ID" value="XM_014304120.1"/>
</dbReference>
<gene>
    <name evidence="2" type="ORF">SARC_02142</name>
</gene>
<keyword evidence="3" id="KW-1185">Reference proteome</keyword>
<evidence type="ECO:0000313" key="2">
    <source>
        <dbReference type="EMBL" id="KNC85693.1"/>
    </source>
</evidence>
<dbReference type="OrthoDB" id="338854at2759"/>
<reference evidence="2 3" key="1">
    <citation type="submission" date="2011-02" db="EMBL/GenBank/DDBJ databases">
        <title>The Genome Sequence of Sphaeroforma arctica JP610.</title>
        <authorList>
            <consortium name="The Broad Institute Genome Sequencing Platform"/>
            <person name="Russ C."/>
            <person name="Cuomo C."/>
            <person name="Young S.K."/>
            <person name="Zeng Q."/>
            <person name="Gargeya S."/>
            <person name="Alvarado L."/>
            <person name="Berlin A."/>
            <person name="Chapman S.B."/>
            <person name="Chen Z."/>
            <person name="Freedman E."/>
            <person name="Gellesch M."/>
            <person name="Goldberg J."/>
            <person name="Griggs A."/>
            <person name="Gujja S."/>
            <person name="Heilman E."/>
            <person name="Heiman D."/>
            <person name="Howarth C."/>
            <person name="Mehta T."/>
            <person name="Neiman D."/>
            <person name="Pearson M."/>
            <person name="Roberts A."/>
            <person name="Saif S."/>
            <person name="Shea T."/>
            <person name="Shenoy N."/>
            <person name="Sisk P."/>
            <person name="Stolte C."/>
            <person name="Sykes S."/>
            <person name="White J."/>
            <person name="Yandava C."/>
            <person name="Burger G."/>
            <person name="Gray M.W."/>
            <person name="Holland P.W.H."/>
            <person name="King N."/>
            <person name="Lang F.B.F."/>
            <person name="Roger A.J."/>
            <person name="Ruiz-Trillo I."/>
            <person name="Haas B."/>
            <person name="Nusbaum C."/>
            <person name="Birren B."/>
        </authorList>
    </citation>
    <scope>NUCLEOTIDE SEQUENCE [LARGE SCALE GENOMIC DNA]</scope>
    <source>
        <strain evidence="2 3">JP610</strain>
    </source>
</reference>
<organism evidence="2 3">
    <name type="scientific">Sphaeroforma arctica JP610</name>
    <dbReference type="NCBI Taxonomy" id="667725"/>
    <lineage>
        <taxon>Eukaryota</taxon>
        <taxon>Ichthyosporea</taxon>
        <taxon>Ichthyophonida</taxon>
        <taxon>Sphaeroforma</taxon>
    </lineage>
</organism>
<dbReference type="PANTHER" id="PTHR12991">
    <property type="entry name" value="NITROGEN PERMEASE REGULATOR 2/TUMOR SUPPRESSOR CANDIDATE 4"/>
    <property type="match status" value="1"/>
</dbReference>
<evidence type="ECO:0000256" key="1">
    <source>
        <dbReference type="ARBA" id="ARBA00008433"/>
    </source>
</evidence>
<dbReference type="STRING" id="667725.A0A0L0GBR9"/>
<dbReference type="GO" id="GO:0005096">
    <property type="term" value="F:GTPase activator activity"/>
    <property type="evidence" value="ECO:0007669"/>
    <property type="project" value="TreeGrafter"/>
</dbReference>
<dbReference type="AlphaFoldDB" id="A0A0L0GBR9"/>
<name>A0A0L0GBR9_9EUKA</name>
<evidence type="ECO:0008006" key="4">
    <source>
        <dbReference type="Google" id="ProtNLM"/>
    </source>
</evidence>